<dbReference type="AlphaFoldDB" id="A0AAE8VT38"/>
<gene>
    <name evidence="1" type="ORF">Sipo8835_46585</name>
</gene>
<organism evidence="1 2">
    <name type="scientific">Streptomyces ipomoeae</name>
    <dbReference type="NCBI Taxonomy" id="103232"/>
    <lineage>
        <taxon>Bacteria</taxon>
        <taxon>Bacillati</taxon>
        <taxon>Actinomycetota</taxon>
        <taxon>Actinomycetes</taxon>
        <taxon>Kitasatosporales</taxon>
        <taxon>Streptomycetaceae</taxon>
        <taxon>Streptomyces</taxon>
    </lineage>
</organism>
<protein>
    <submittedName>
        <fullName evidence="1">Uncharacterized protein</fullName>
    </submittedName>
</protein>
<dbReference type="RefSeq" id="WP_141586676.1">
    <property type="nucleotide sequence ID" value="NZ_SPAZ01000372.1"/>
</dbReference>
<dbReference type="Proteomes" id="UP000318720">
    <property type="component" value="Unassembled WGS sequence"/>
</dbReference>
<sequence>MTPYHAVEITLTRPASLGELRHARRRVPLDANADRTRMMVVHSAPSPGGALHLLRRRLGTRLPIGLLTTHYPSRRGKVLLNIALSHAADRALHRDAAVVGQRPQDVLGQRVTAALAQNAQERVRHLEDRLESLLARHAPEEVLACVTSSVLSRQHRRAPTAR</sequence>
<comment type="caution">
    <text evidence="1">The sequence shown here is derived from an EMBL/GenBank/DDBJ whole genome shotgun (WGS) entry which is preliminary data.</text>
</comment>
<accession>A0AAE8VT38</accession>
<reference evidence="1 2" key="1">
    <citation type="submission" date="2019-03" db="EMBL/GenBank/DDBJ databases">
        <title>Comparative genomic analyses of the sweetpotato soil rot pathogen, Streptomyces ipomoeae.</title>
        <authorList>
            <person name="Ruschel Soares N."/>
            <person name="Badger J.H."/>
            <person name="Huguet-Tapia J.C."/>
            <person name="Clark C.A."/>
            <person name="Pettis G.S."/>
        </authorList>
    </citation>
    <scope>NUCLEOTIDE SEQUENCE [LARGE SCALE GENOMIC DNA]</scope>
    <source>
        <strain evidence="1 2">88-35</strain>
    </source>
</reference>
<name>A0AAE8VT38_9ACTN</name>
<evidence type="ECO:0000313" key="1">
    <source>
        <dbReference type="EMBL" id="TQE15106.1"/>
    </source>
</evidence>
<evidence type="ECO:0000313" key="2">
    <source>
        <dbReference type="Proteomes" id="UP000318720"/>
    </source>
</evidence>
<dbReference type="EMBL" id="SPAZ01000372">
    <property type="protein sequence ID" value="TQE15106.1"/>
    <property type="molecule type" value="Genomic_DNA"/>
</dbReference>
<proteinExistence type="predicted"/>